<evidence type="ECO:0000256" key="8">
    <source>
        <dbReference type="HAMAP-Rule" id="MF_01897"/>
    </source>
</evidence>
<dbReference type="NCBIfam" id="TIGR01063">
    <property type="entry name" value="gyrA"/>
    <property type="match status" value="1"/>
</dbReference>
<dbReference type="Proteomes" id="UP000217265">
    <property type="component" value="Chromosome"/>
</dbReference>
<dbReference type="InterPro" id="IPR002205">
    <property type="entry name" value="Topo_IIA_dom_A"/>
</dbReference>
<evidence type="ECO:0000256" key="2">
    <source>
        <dbReference type="ARBA" id="ARBA00008263"/>
    </source>
</evidence>
<evidence type="ECO:0000256" key="3">
    <source>
        <dbReference type="ARBA" id="ARBA00022741"/>
    </source>
</evidence>
<dbReference type="Gene3D" id="1.10.268.10">
    <property type="entry name" value="Topoisomerase, domain 3"/>
    <property type="match status" value="1"/>
</dbReference>
<dbReference type="Gene3D" id="3.30.1360.40">
    <property type="match status" value="1"/>
</dbReference>
<evidence type="ECO:0000256" key="6">
    <source>
        <dbReference type="ARBA" id="ARBA00023125"/>
    </source>
</evidence>
<keyword evidence="8" id="KW-0963">Cytoplasm</keyword>
<dbReference type="NCBIfam" id="NF004044">
    <property type="entry name" value="PRK05561.1"/>
    <property type="match status" value="1"/>
</dbReference>
<dbReference type="EMBL" id="CP023344">
    <property type="protein sequence ID" value="ATC64487.1"/>
    <property type="molecule type" value="Genomic_DNA"/>
</dbReference>
<organism evidence="11 12">
    <name type="scientific">Nibricoccus aquaticus</name>
    <dbReference type="NCBI Taxonomy" id="2576891"/>
    <lineage>
        <taxon>Bacteria</taxon>
        <taxon>Pseudomonadati</taxon>
        <taxon>Verrucomicrobiota</taxon>
        <taxon>Opitutia</taxon>
        <taxon>Opitutales</taxon>
        <taxon>Opitutaceae</taxon>
        <taxon>Nibricoccus</taxon>
    </lineage>
</organism>
<comment type="catalytic activity">
    <reaction evidence="1 8 9">
        <text>ATP-dependent breakage, passage and rejoining of double-stranded DNA.</text>
        <dbReference type="EC" id="5.6.2.2"/>
    </reaction>
</comment>
<dbReference type="GO" id="GO:0005737">
    <property type="term" value="C:cytoplasm"/>
    <property type="evidence" value="ECO:0007669"/>
    <property type="project" value="UniProtKB-SubCell"/>
</dbReference>
<dbReference type="GO" id="GO:0006261">
    <property type="term" value="P:DNA-templated DNA replication"/>
    <property type="evidence" value="ECO:0007669"/>
    <property type="project" value="UniProtKB-UniRule"/>
</dbReference>
<dbReference type="FunFam" id="3.30.1360.40:FF:000002">
    <property type="entry name" value="DNA gyrase subunit A"/>
    <property type="match status" value="1"/>
</dbReference>
<dbReference type="InterPro" id="IPR013758">
    <property type="entry name" value="Topo_IIA_A/C_ab"/>
</dbReference>
<keyword evidence="4 8" id="KW-0067">ATP-binding</keyword>
<dbReference type="GO" id="GO:0005694">
    <property type="term" value="C:chromosome"/>
    <property type="evidence" value="ECO:0007669"/>
    <property type="project" value="InterPro"/>
</dbReference>
<dbReference type="InterPro" id="IPR035516">
    <property type="entry name" value="Gyrase/topoIV_suA_C"/>
</dbReference>
<evidence type="ECO:0000313" key="12">
    <source>
        <dbReference type="Proteomes" id="UP000217265"/>
    </source>
</evidence>
<dbReference type="SMART" id="SM00434">
    <property type="entry name" value="TOP4c"/>
    <property type="match status" value="1"/>
</dbReference>
<accession>A0A290Q8B1</accession>
<keyword evidence="6 8" id="KW-0238">DNA-binding</keyword>
<evidence type="ECO:0000256" key="7">
    <source>
        <dbReference type="ARBA" id="ARBA00023235"/>
    </source>
</evidence>
<dbReference type="KEGG" id="vbh:CMV30_11275"/>
<dbReference type="PANTHER" id="PTHR43493:SF5">
    <property type="entry name" value="DNA GYRASE SUBUNIT A, CHLOROPLASTIC_MITOCHONDRIAL"/>
    <property type="match status" value="1"/>
</dbReference>
<feature type="domain" description="Topo IIA-type catalytic" evidence="10">
    <location>
        <begin position="34"/>
        <end position="497"/>
    </location>
</feature>
<comment type="similarity">
    <text evidence="2 8">Belongs to the type II topoisomerase GyrA/ParC subunit family.</text>
</comment>
<name>A0A290Q8B1_9BACT</name>
<dbReference type="Pfam" id="PF00521">
    <property type="entry name" value="DNA_topoisoIV"/>
    <property type="match status" value="1"/>
</dbReference>
<evidence type="ECO:0000256" key="9">
    <source>
        <dbReference type="PROSITE-ProRule" id="PRU01384"/>
    </source>
</evidence>
<keyword evidence="12" id="KW-1185">Reference proteome</keyword>
<dbReference type="FunFam" id="1.10.268.10:FF:000001">
    <property type="entry name" value="DNA gyrase subunit A"/>
    <property type="match status" value="1"/>
</dbReference>
<dbReference type="PANTHER" id="PTHR43493">
    <property type="entry name" value="DNA GYRASE/TOPOISOMERASE SUBUNIT A"/>
    <property type="match status" value="1"/>
</dbReference>
<gene>
    <name evidence="8" type="primary">gyrA</name>
    <name evidence="11" type="ORF">CMV30_11275</name>
</gene>
<evidence type="ECO:0000256" key="4">
    <source>
        <dbReference type="ARBA" id="ARBA00022840"/>
    </source>
</evidence>
<evidence type="ECO:0000259" key="10">
    <source>
        <dbReference type="PROSITE" id="PS52040"/>
    </source>
</evidence>
<dbReference type="GO" id="GO:0003677">
    <property type="term" value="F:DNA binding"/>
    <property type="evidence" value="ECO:0007669"/>
    <property type="project" value="UniProtKB-UniRule"/>
</dbReference>
<sequence>MYTANEKLSTANITDIMQSAYIEYSMSVIVSRALPDARDGLKPVQRRILYAMMREGLLHNRAYDKCAGVVGEVLKNYHPHGDSSVYDTLVRMAQTWVMRYPLIDPQGNFGSVEGDPPAAYRYTECRLNSIAEELLADIDEDTVDFKANYKESTTEPTVLPAALPNLLMNGSTGIAVGMTTNIPPHNLREIIDATIAIIDRPSITVDELCGIITGPDFPTGGTISGREGILSYLKTGKGIVRIRGKAHTEDTKTGMEQIIITEIPYNVNRATLVTRIAELVTEKEIDGIRDIRDESDENTRVVIELKRGEQAKVVINQLYQKTALESSFGVTLLALDKSRPKQMNIKELIECYIEHRRDVITRRTKFRLKQAEDRAHILEGYIIALDNLDDFVKIIRASANREEAKVKLMAKYPLSERQTDAILELRLYQLTGLERGKIEAEYAELMTLIAELRLILESEARLLEVIKTELLAGREKYGDNRKTQIIAAAGDFRMEDVIPNEGCVITVSHLGFIKRTPVAEYRSQKRGGKGVIGAETYEDDFVERLFTASTHDYLLVLTTLGKCLAQKVYDVPEGARTAKGKSVASFLRLADGEKIAAMLCVKDFTNDLFLVMATKSGVIKKSLLSDYTNSVREGGIIGINLSEGDTVIGTVITTGNDELILVSHQGLAVRFRERDAETGEELFRATGRATGGVTGMRFKLASDYLQAIEVVDHTSKFLVASEAGLGVRTRFEDYRLINRGGSGVWAIDLPEDGSVKLVGALSVKDTDEIMLLTVKGQSVRCPVNTIREVNRGGKGVKLLTLAEGDKLMSIARVVETSEELDAAAAGTTPPIPPAT</sequence>
<dbReference type="Pfam" id="PF03989">
    <property type="entry name" value="DNA_gyraseA_C"/>
    <property type="match status" value="6"/>
</dbReference>
<keyword evidence="7 8" id="KW-0413">Isomerase</keyword>
<dbReference type="InterPro" id="IPR006691">
    <property type="entry name" value="GyrA/parC_rep"/>
</dbReference>
<reference evidence="11 12" key="1">
    <citation type="submission" date="2017-09" db="EMBL/GenBank/DDBJ databases">
        <title>Complete genome sequence of Verrucomicrobial strain HZ-65, isolated from freshwater.</title>
        <authorList>
            <person name="Choi A."/>
        </authorList>
    </citation>
    <scope>NUCLEOTIDE SEQUENCE [LARGE SCALE GENOMIC DNA]</scope>
    <source>
        <strain evidence="11 12">HZ-65</strain>
    </source>
</reference>
<evidence type="ECO:0000313" key="11">
    <source>
        <dbReference type="EMBL" id="ATC64487.1"/>
    </source>
</evidence>
<dbReference type="InterPro" id="IPR013757">
    <property type="entry name" value="Topo_IIA_A_a_sf"/>
</dbReference>
<dbReference type="CDD" id="cd00187">
    <property type="entry name" value="TOP4c"/>
    <property type="match status" value="1"/>
</dbReference>
<comment type="miscellaneous">
    <text evidence="8">Few gyrases are as efficient as E.coli at forming negative supercoils. Not all organisms have 2 type II topoisomerases; in organisms with a single type II topoisomerase this enzyme also has to decatenate newly replicated chromosomes.</text>
</comment>
<feature type="short sequence motif" description="GyrA-box" evidence="8">
    <location>
        <begin position="524"/>
        <end position="530"/>
    </location>
</feature>
<dbReference type="AlphaFoldDB" id="A0A290Q8B1"/>
<protein>
    <recommendedName>
        <fullName evidence="8">DNA gyrase subunit A</fullName>
        <ecNumber evidence="8">5.6.2.2</ecNumber>
    </recommendedName>
</protein>
<comment type="subcellular location">
    <subcellularLocation>
        <location evidence="8">Cytoplasm</location>
    </subcellularLocation>
</comment>
<dbReference type="Gene3D" id="3.90.199.10">
    <property type="entry name" value="Topoisomerase II, domain 5"/>
    <property type="match status" value="1"/>
</dbReference>
<keyword evidence="3 8" id="KW-0547">Nucleotide-binding</keyword>
<feature type="active site" description="O-(5'-phospho-DNA)-tyrosine intermediate" evidence="8 9">
    <location>
        <position position="122"/>
    </location>
</feature>
<proteinExistence type="inferred from homology"/>
<dbReference type="InterPro" id="IPR013760">
    <property type="entry name" value="Topo_IIA-like_dom_sf"/>
</dbReference>
<evidence type="ECO:0000256" key="1">
    <source>
        <dbReference type="ARBA" id="ARBA00000185"/>
    </source>
</evidence>
<evidence type="ECO:0000256" key="5">
    <source>
        <dbReference type="ARBA" id="ARBA00023029"/>
    </source>
</evidence>
<dbReference type="OrthoDB" id="9806486at2"/>
<dbReference type="RefSeq" id="WP_096056119.1">
    <property type="nucleotide sequence ID" value="NZ_CP023344.1"/>
</dbReference>
<dbReference type="GO" id="GO:0009330">
    <property type="term" value="C:DNA topoisomerase type II (double strand cut, ATP-hydrolyzing) complex"/>
    <property type="evidence" value="ECO:0007669"/>
    <property type="project" value="TreeGrafter"/>
</dbReference>
<keyword evidence="5 8" id="KW-0799">Topoisomerase</keyword>
<dbReference type="GO" id="GO:0006265">
    <property type="term" value="P:DNA topological change"/>
    <property type="evidence" value="ECO:0007669"/>
    <property type="project" value="UniProtKB-UniRule"/>
</dbReference>
<dbReference type="HAMAP" id="MF_01897">
    <property type="entry name" value="GyrA"/>
    <property type="match status" value="1"/>
</dbReference>
<dbReference type="PROSITE" id="PS52040">
    <property type="entry name" value="TOPO_IIA"/>
    <property type="match status" value="1"/>
</dbReference>
<dbReference type="GO" id="GO:0005524">
    <property type="term" value="F:ATP binding"/>
    <property type="evidence" value="ECO:0007669"/>
    <property type="project" value="UniProtKB-UniRule"/>
</dbReference>
<dbReference type="Gene3D" id="2.120.10.90">
    <property type="entry name" value="DNA gyrase/topoisomerase IV, subunit A, C-terminal"/>
    <property type="match status" value="1"/>
</dbReference>
<dbReference type="SUPFAM" id="SSF101904">
    <property type="entry name" value="GyrA/ParC C-terminal domain-like"/>
    <property type="match status" value="1"/>
</dbReference>
<dbReference type="NCBIfam" id="NF004043">
    <property type="entry name" value="PRK05560.1"/>
    <property type="match status" value="1"/>
</dbReference>
<comment type="subunit">
    <text evidence="8">Heterotetramer, composed of two GyrA and two GyrB chains. In the heterotetramer, GyrA contains the active site tyrosine that forms a transient covalent intermediate with DNA, while GyrB binds cofactors and catalyzes ATP hydrolysis.</text>
</comment>
<dbReference type="EC" id="5.6.2.2" evidence="8"/>
<dbReference type="GO" id="GO:0034335">
    <property type="term" value="F:DNA negative supercoiling activity"/>
    <property type="evidence" value="ECO:0007669"/>
    <property type="project" value="UniProtKB-ARBA"/>
</dbReference>
<dbReference type="InterPro" id="IPR050220">
    <property type="entry name" value="Type_II_DNA_Topoisomerases"/>
</dbReference>
<comment type="function">
    <text evidence="8">A type II topoisomerase that negatively supercoils closed circular double-stranded (ds) DNA in an ATP-dependent manner to modulate DNA topology and maintain chromosomes in an underwound state. Negative supercoiling favors strand separation, and DNA replication, transcription, recombination and repair, all of which involve strand separation. Also able to catalyze the interconversion of other topological isomers of dsDNA rings, including catenanes and knotted rings. Type II topoisomerases break and join 2 DNA strands simultaneously in an ATP-dependent manner.</text>
</comment>
<dbReference type="SUPFAM" id="SSF56719">
    <property type="entry name" value="Type II DNA topoisomerase"/>
    <property type="match status" value="1"/>
</dbReference>
<dbReference type="InterPro" id="IPR005743">
    <property type="entry name" value="GyrA"/>
</dbReference>